<evidence type="ECO:0008006" key="3">
    <source>
        <dbReference type="Google" id="ProtNLM"/>
    </source>
</evidence>
<dbReference type="AlphaFoldDB" id="A0A367ZJ50"/>
<comment type="caution">
    <text evidence="1">The sequence shown here is derived from an EMBL/GenBank/DDBJ whole genome shotgun (WGS) entry which is preliminary data.</text>
</comment>
<dbReference type="Proteomes" id="UP000252355">
    <property type="component" value="Unassembled WGS sequence"/>
</dbReference>
<organism evidence="1 2">
    <name type="scientific">Candidatus Ozemobacter sibiricus</name>
    <dbReference type="NCBI Taxonomy" id="2268124"/>
    <lineage>
        <taxon>Bacteria</taxon>
        <taxon>Candidatus Ozemobacteria</taxon>
        <taxon>Candidatus Ozemobacterales</taxon>
        <taxon>Candidatus Ozemobacteraceae</taxon>
        <taxon>Candidatus Ozemobacter</taxon>
    </lineage>
</organism>
<sequence>MPAGAGCRLAVVLALVCGLGLAPGLVEAQGRRMPGYDIQLEERARFAQRSWLPWVTDVEVWHEKRILGPARHGDPSLVRLRDMEWRIHWNDLRDGGITSAFSVDGGTVFRSEADLRLKHGGRGAPDAVVSHPWVVRLPVGWRMYYQGDQRWPPRAGEAPILRIFSAWSRQGRHYFGEGVRIDLGRATGLARAAHPCVRQLADGTWRMWFSATRLGRGGKPGPSGILGASSEDGLTWRLDRELTIEVAEDPLVFERGGRWVMLARFGLDNVLLLSSPDGVTFSPQAWVEFYDARGLRLSGFTPADVLDAGDGRVRILGVGRNSRGLGLFERHRPIGTHDRNFR</sequence>
<dbReference type="SUPFAM" id="SSF75005">
    <property type="entry name" value="Arabinanase/levansucrase/invertase"/>
    <property type="match status" value="1"/>
</dbReference>
<dbReference type="Gene3D" id="2.115.10.20">
    <property type="entry name" value="Glycosyl hydrolase domain, family 43"/>
    <property type="match status" value="1"/>
</dbReference>
<dbReference type="EMBL" id="QOQW01000026">
    <property type="protein sequence ID" value="RCK78164.1"/>
    <property type="molecule type" value="Genomic_DNA"/>
</dbReference>
<evidence type="ECO:0000313" key="1">
    <source>
        <dbReference type="EMBL" id="RCK78164.1"/>
    </source>
</evidence>
<dbReference type="InterPro" id="IPR023296">
    <property type="entry name" value="Glyco_hydro_beta-prop_sf"/>
</dbReference>
<protein>
    <recommendedName>
        <fullName evidence="3">Exo-alpha-sialidase</fullName>
    </recommendedName>
</protein>
<gene>
    <name evidence="1" type="ORF">OZSIB_1680</name>
</gene>
<name>A0A367ZJ50_9BACT</name>
<evidence type="ECO:0000313" key="2">
    <source>
        <dbReference type="Proteomes" id="UP000252355"/>
    </source>
</evidence>
<proteinExistence type="predicted"/>
<accession>A0A367ZJ50</accession>
<reference evidence="1 2" key="1">
    <citation type="submission" date="2018-05" db="EMBL/GenBank/DDBJ databases">
        <title>A metagenomic window into the 2 km-deep terrestrial subsurface aquifer revealed taxonomically and functionally diverse microbial community comprising novel uncultured bacterial lineages.</title>
        <authorList>
            <person name="Kadnikov V.V."/>
            <person name="Mardanov A.V."/>
            <person name="Beletsky A.V."/>
            <person name="Banks D."/>
            <person name="Pimenov N.V."/>
            <person name="Frank Y.A."/>
            <person name="Karnachuk O.V."/>
            <person name="Ravin N.V."/>
        </authorList>
    </citation>
    <scope>NUCLEOTIDE SEQUENCE [LARGE SCALE GENOMIC DNA]</scope>
    <source>
        <strain evidence="1">BY5</strain>
    </source>
</reference>